<dbReference type="Gene3D" id="3.40.190.10">
    <property type="entry name" value="Periplasmic binding protein-like II"/>
    <property type="match status" value="1"/>
</dbReference>
<evidence type="ECO:0000256" key="1">
    <source>
        <dbReference type="ARBA" id="ARBA00006987"/>
    </source>
</evidence>
<comment type="similarity">
    <text evidence="1">Belongs to the UPF0065 (bug) family.</text>
</comment>
<sequence>MKAFLARRSAVIALIAAALLGGLGALPAQAQSFPAKPIKLVVPYAPGGGVDIVARTLADYISTKLGKLVIVENRTGAGGNVGSAFVAKSDPDGYTLLLGSNANAINNNLYANAGYNAATDLTQIVLVGTVPMVLLASPTVAAKNVNELLAQAKAKPGSLNVGSGGSGTAEHLAFELFKRQTGMEGVHVPYKGGAAVYTDLIGGQIQLFFNNQLGATPYVRSGQLRALGITSPTRSSALPDVATFAEQGFSEFKAFVWWGVIGPAGIPKDVVAQINALFNKAISSPEVSTRLESLGAQPQGGTPEKFAEFFKAEMTTWAGVIKAADIKLN</sequence>
<dbReference type="InterPro" id="IPR005064">
    <property type="entry name" value="BUG"/>
</dbReference>
<dbReference type="InterPro" id="IPR006311">
    <property type="entry name" value="TAT_signal"/>
</dbReference>
<gene>
    <name evidence="3" type="ORF">KZZ10_03485</name>
</gene>
<dbReference type="InterPro" id="IPR042100">
    <property type="entry name" value="Bug_dom1"/>
</dbReference>
<feature type="chain" id="PRO_5037699967" evidence="2">
    <location>
        <begin position="31"/>
        <end position="329"/>
    </location>
</feature>
<dbReference type="PANTHER" id="PTHR42928">
    <property type="entry name" value="TRICARBOXYLATE-BINDING PROTEIN"/>
    <property type="match status" value="1"/>
</dbReference>
<dbReference type="PIRSF" id="PIRSF017082">
    <property type="entry name" value="YflP"/>
    <property type="match status" value="1"/>
</dbReference>
<evidence type="ECO:0000313" key="3">
    <source>
        <dbReference type="EMBL" id="MBZ1349697.1"/>
    </source>
</evidence>
<dbReference type="EMBL" id="JAHXRI010000006">
    <property type="protein sequence ID" value="MBZ1349697.1"/>
    <property type="molecule type" value="Genomic_DNA"/>
</dbReference>
<dbReference type="RefSeq" id="WP_259660121.1">
    <property type="nucleotide sequence ID" value="NZ_JAHXRI010000006.1"/>
</dbReference>
<dbReference type="SUPFAM" id="SSF53850">
    <property type="entry name" value="Periplasmic binding protein-like II"/>
    <property type="match status" value="1"/>
</dbReference>
<dbReference type="AlphaFoldDB" id="A0A953N695"/>
<dbReference type="PROSITE" id="PS51318">
    <property type="entry name" value="TAT"/>
    <property type="match status" value="1"/>
</dbReference>
<protein>
    <submittedName>
        <fullName evidence="3">Tripartite tricarboxylate transporter substrate binding protein</fullName>
    </submittedName>
</protein>
<accession>A0A953N695</accession>
<dbReference type="CDD" id="cd13578">
    <property type="entry name" value="PBP2_Bug27"/>
    <property type="match status" value="1"/>
</dbReference>
<comment type="caution">
    <text evidence="3">The sequence shown here is derived from an EMBL/GenBank/DDBJ whole genome shotgun (WGS) entry which is preliminary data.</text>
</comment>
<evidence type="ECO:0000256" key="2">
    <source>
        <dbReference type="SAM" id="SignalP"/>
    </source>
</evidence>
<dbReference type="Gene3D" id="3.40.190.150">
    <property type="entry name" value="Bordetella uptake gene, domain 1"/>
    <property type="match status" value="1"/>
</dbReference>
<dbReference type="Proteomes" id="UP000739565">
    <property type="component" value="Unassembled WGS sequence"/>
</dbReference>
<proteinExistence type="inferred from homology"/>
<organism evidence="3 4">
    <name type="scientific">Zwartia hollandica</name>
    <dbReference type="NCBI Taxonomy" id="324606"/>
    <lineage>
        <taxon>Bacteria</taxon>
        <taxon>Pseudomonadati</taxon>
        <taxon>Pseudomonadota</taxon>
        <taxon>Betaproteobacteria</taxon>
        <taxon>Burkholderiales</taxon>
        <taxon>Alcaligenaceae</taxon>
        <taxon>Zwartia</taxon>
    </lineage>
</organism>
<dbReference type="PANTHER" id="PTHR42928:SF5">
    <property type="entry name" value="BLR1237 PROTEIN"/>
    <property type="match status" value="1"/>
</dbReference>
<dbReference type="Pfam" id="PF03401">
    <property type="entry name" value="TctC"/>
    <property type="match status" value="1"/>
</dbReference>
<reference evidence="3" key="1">
    <citation type="submission" date="2021-07" db="EMBL/GenBank/DDBJ databases">
        <title>New genus and species of the family Alcaligenaceae.</title>
        <authorList>
            <person name="Hahn M.W."/>
        </authorList>
    </citation>
    <scope>NUCLEOTIDE SEQUENCE</scope>
    <source>
        <strain evidence="3">LF4-65</strain>
    </source>
</reference>
<feature type="signal peptide" evidence="2">
    <location>
        <begin position="1"/>
        <end position="30"/>
    </location>
</feature>
<name>A0A953N695_9BURK</name>
<keyword evidence="2" id="KW-0732">Signal</keyword>
<keyword evidence="4" id="KW-1185">Reference proteome</keyword>
<evidence type="ECO:0000313" key="4">
    <source>
        <dbReference type="Proteomes" id="UP000739565"/>
    </source>
</evidence>